<name>A0AAX0S6W6_9BACI</name>
<dbReference type="AlphaFoldDB" id="A0AAX0S6W6"/>
<reference evidence="1 2" key="1">
    <citation type="submission" date="2017-09" db="EMBL/GenBank/DDBJ databases">
        <title>Large-scale bioinformatics analysis of Bacillus genomes uncovers conserved roles of natural products in bacterial physiology.</title>
        <authorList>
            <consortium name="Agbiome Team Llc"/>
            <person name="Bleich R.M."/>
            <person name="Kirk G.J."/>
            <person name="Santa Maria K.C."/>
            <person name="Allen S.E."/>
            <person name="Farag S."/>
            <person name="Shank E.A."/>
            <person name="Bowers A."/>
        </authorList>
    </citation>
    <scope>NUCLEOTIDE SEQUENCE [LARGE SCALE GENOMIC DNA]</scope>
    <source>
        <strain evidence="1 2">AFS003229</strain>
    </source>
</reference>
<comment type="caution">
    <text evidence="1">The sequence shown here is derived from an EMBL/GenBank/DDBJ whole genome shotgun (WGS) entry which is preliminary data.</text>
</comment>
<dbReference type="EMBL" id="NUEQ01000011">
    <property type="protein sequence ID" value="PEJ35947.1"/>
    <property type="molecule type" value="Genomic_DNA"/>
</dbReference>
<organism evidence="1 2">
    <name type="scientific">Peribacillus butanolivorans</name>
    <dbReference type="NCBI Taxonomy" id="421767"/>
    <lineage>
        <taxon>Bacteria</taxon>
        <taxon>Bacillati</taxon>
        <taxon>Bacillota</taxon>
        <taxon>Bacilli</taxon>
        <taxon>Bacillales</taxon>
        <taxon>Bacillaceae</taxon>
        <taxon>Peribacillus</taxon>
    </lineage>
</organism>
<protein>
    <submittedName>
        <fullName evidence="1">Uncharacterized protein</fullName>
    </submittedName>
</protein>
<gene>
    <name evidence="1" type="ORF">CN689_05675</name>
</gene>
<evidence type="ECO:0000313" key="1">
    <source>
        <dbReference type="EMBL" id="PEJ35947.1"/>
    </source>
</evidence>
<sequence length="354" mass="41460">MVRVMLKNITLKGYEFCTPKFGGDVQYEKVYDYELMDILFKSILKLDKSKRKYKNDIVSINLGDFKQSNDANIVEGHFITARHGKKQTQIDIDSWDEIGTIEKNHGVESRVYFMIDRRTGLLLVQEDFNRVFTRKLLHTFLYSHKELIYPYIDEYNKINKKNKLTIHKRSCYRLINLKAINFLETLKEFKKIKTATLTLDNTTEKNSVDVSMILDRELKKNGIDDYDLEIKIKNKSGLNMVKVFELYFESIIEQQKYDSYAIEGELNTGKQKKITPDSITRDFYIKIEHNSNGEPSMGEIFEEMTRIISKDNPIEGKKTTPNSTMVGENKDVEMAIQERIIQRNKDSFGQQKTS</sequence>
<dbReference type="Proteomes" id="UP000220106">
    <property type="component" value="Unassembled WGS sequence"/>
</dbReference>
<accession>A0AAX0S6W6</accession>
<proteinExistence type="predicted"/>
<evidence type="ECO:0000313" key="2">
    <source>
        <dbReference type="Proteomes" id="UP000220106"/>
    </source>
</evidence>